<accession>A0AAV9SUX9</accession>
<reference evidence="1 2" key="1">
    <citation type="submission" date="2023-04" db="EMBL/GenBank/DDBJ databases">
        <title>Colletotrichum tabacum stain YC1 causing leaf anthracnose on Nicotiana tabacum(L.) cv.</title>
        <authorList>
            <person name="Ji Z."/>
            <person name="Wang M."/>
            <person name="Zhang J."/>
            <person name="Wang N."/>
            <person name="Zhou Z."/>
        </authorList>
    </citation>
    <scope>NUCLEOTIDE SEQUENCE [LARGE SCALE GENOMIC DNA]</scope>
    <source>
        <strain evidence="1 2">YC1</strain>
    </source>
</reference>
<sequence>MTRNIPNTDYGHQDVPDHQSHRLYATLSAKQYIEVLEKSLEPMTPMNLAGTEMSGSYDTMYTV</sequence>
<dbReference type="Proteomes" id="UP001327957">
    <property type="component" value="Unassembled WGS sequence"/>
</dbReference>
<evidence type="ECO:0000313" key="1">
    <source>
        <dbReference type="EMBL" id="KAK6206203.1"/>
    </source>
</evidence>
<keyword evidence="2" id="KW-1185">Reference proteome</keyword>
<name>A0AAV9SUX9_9PEZI</name>
<proteinExistence type="predicted"/>
<organism evidence="1 2">
    <name type="scientific">Colletotrichum tabaci</name>
    <dbReference type="NCBI Taxonomy" id="1209068"/>
    <lineage>
        <taxon>Eukaryota</taxon>
        <taxon>Fungi</taxon>
        <taxon>Dikarya</taxon>
        <taxon>Ascomycota</taxon>
        <taxon>Pezizomycotina</taxon>
        <taxon>Sordariomycetes</taxon>
        <taxon>Hypocreomycetidae</taxon>
        <taxon>Glomerellales</taxon>
        <taxon>Glomerellaceae</taxon>
        <taxon>Colletotrichum</taxon>
        <taxon>Colletotrichum destructivum species complex</taxon>
    </lineage>
</organism>
<dbReference type="AlphaFoldDB" id="A0AAV9SUX9"/>
<protein>
    <submittedName>
        <fullName evidence="1">Uncharacterized protein</fullName>
    </submittedName>
</protein>
<comment type="caution">
    <text evidence="1">The sequence shown here is derived from an EMBL/GenBank/DDBJ whole genome shotgun (WGS) entry which is preliminary data.</text>
</comment>
<dbReference type="EMBL" id="JASAOK010000056">
    <property type="protein sequence ID" value="KAK6206203.1"/>
    <property type="molecule type" value="Genomic_DNA"/>
</dbReference>
<evidence type="ECO:0000313" key="2">
    <source>
        <dbReference type="Proteomes" id="UP001327957"/>
    </source>
</evidence>
<gene>
    <name evidence="1" type="ORF">QIS74_13622</name>
</gene>